<accession>A0A1G7KD06</accession>
<evidence type="ECO:0000313" key="1">
    <source>
        <dbReference type="EMBL" id="SDF34854.1"/>
    </source>
</evidence>
<dbReference type="InterPro" id="IPR047650">
    <property type="entry name" value="Transpos_IS110"/>
</dbReference>
<dbReference type="EMBL" id="FNBL01000003">
    <property type="protein sequence ID" value="SDF34854.1"/>
    <property type="molecule type" value="Genomic_DNA"/>
</dbReference>
<dbReference type="PANTHER" id="PTHR33055">
    <property type="entry name" value="TRANSPOSASE FOR INSERTION SEQUENCE ELEMENT IS1111A"/>
    <property type="match status" value="1"/>
</dbReference>
<proteinExistence type="predicted"/>
<evidence type="ECO:0000313" key="2">
    <source>
        <dbReference type="Proteomes" id="UP000182284"/>
    </source>
</evidence>
<reference evidence="1 2" key="1">
    <citation type="submission" date="2016-10" db="EMBL/GenBank/DDBJ databases">
        <authorList>
            <person name="de Groot N.N."/>
        </authorList>
    </citation>
    <scope>NUCLEOTIDE SEQUENCE [LARGE SCALE GENOMIC DNA]</scope>
    <source>
        <strain evidence="1 2">DSM 27375</strain>
    </source>
</reference>
<gene>
    <name evidence="1" type="ORF">SAMN04488117_103412</name>
</gene>
<organism evidence="1 2">
    <name type="scientific">Celeribacter baekdonensis</name>
    <dbReference type="NCBI Taxonomy" id="875171"/>
    <lineage>
        <taxon>Bacteria</taxon>
        <taxon>Pseudomonadati</taxon>
        <taxon>Pseudomonadota</taxon>
        <taxon>Alphaproteobacteria</taxon>
        <taxon>Rhodobacterales</taxon>
        <taxon>Roseobacteraceae</taxon>
        <taxon>Celeribacter</taxon>
    </lineage>
</organism>
<dbReference type="PANTHER" id="PTHR33055:SF3">
    <property type="entry name" value="PUTATIVE TRANSPOSASE FOR IS117-RELATED"/>
    <property type="match status" value="1"/>
</dbReference>
<feature type="non-terminal residue" evidence="1">
    <location>
        <position position="86"/>
    </location>
</feature>
<dbReference type="AlphaFoldDB" id="A0A1G7KD06"/>
<sequence>MTVKTVGLDLAKDVFQVHGISENGRVIFNRAIKRAKLLAFFETLPPCLVGMEACGSSHHWGRQLRKLGHEVKLMPAGYVKPYVKRG</sequence>
<protein>
    <submittedName>
        <fullName evidence="1">Transposase</fullName>
    </submittedName>
</protein>
<name>A0A1G7KD06_9RHOB</name>
<dbReference type="OrthoDB" id="8261795at2"/>
<dbReference type="Proteomes" id="UP000182284">
    <property type="component" value="Unassembled WGS sequence"/>
</dbReference>